<name>A0A376KJY5_ECOLX</name>
<sequence length="143" mass="16589">MELTADLLKSLNNIRQNATIYVHAYHYTDDEKCVMAPRSSLPSLELTVLQSEKIIDLLLSGYGYIRHDGYVQGYGEKTVATFTIQEGKHHHFRTNLALNKTGNIADNALNHWLHRIRKNRHHCSVCCSYRINSVIYWKFIRSL</sequence>
<accession>A0A376KJY5</accession>
<proteinExistence type="predicted"/>
<dbReference type="Proteomes" id="UP000255201">
    <property type="component" value="Unassembled WGS sequence"/>
</dbReference>
<gene>
    <name evidence="1" type="ORF">NCTC10764_06334</name>
</gene>
<organism evidence="1 2">
    <name type="scientific">Escherichia coli</name>
    <dbReference type="NCBI Taxonomy" id="562"/>
    <lineage>
        <taxon>Bacteria</taxon>
        <taxon>Pseudomonadati</taxon>
        <taxon>Pseudomonadota</taxon>
        <taxon>Gammaproteobacteria</taxon>
        <taxon>Enterobacterales</taxon>
        <taxon>Enterobacteriaceae</taxon>
        <taxon>Escherichia</taxon>
    </lineage>
</organism>
<evidence type="ECO:0000313" key="2">
    <source>
        <dbReference type="Proteomes" id="UP000255201"/>
    </source>
</evidence>
<evidence type="ECO:0000313" key="1">
    <source>
        <dbReference type="EMBL" id="STE82257.1"/>
    </source>
</evidence>
<dbReference type="AlphaFoldDB" id="A0A376KJY5"/>
<reference evidence="1 2" key="1">
    <citation type="submission" date="2018-06" db="EMBL/GenBank/DDBJ databases">
        <authorList>
            <consortium name="Pathogen Informatics"/>
            <person name="Doyle S."/>
        </authorList>
    </citation>
    <scope>NUCLEOTIDE SEQUENCE [LARGE SCALE GENOMIC DNA]</scope>
    <source>
        <strain evidence="1 2">NCTC10764</strain>
    </source>
</reference>
<dbReference type="EMBL" id="UFZL01000005">
    <property type="protein sequence ID" value="STE82257.1"/>
    <property type="molecule type" value="Genomic_DNA"/>
</dbReference>
<protein>
    <submittedName>
        <fullName evidence="1">Uncharacterized protein</fullName>
    </submittedName>
</protein>